<keyword evidence="10" id="KW-1185">Reference proteome</keyword>
<gene>
    <name evidence="9" type="ORF">Vau01_086820</name>
</gene>
<name>A0A8J4E4F3_9ACTN</name>
<dbReference type="PANTHER" id="PTHR30572:SF4">
    <property type="entry name" value="ABC TRANSPORTER PERMEASE YTRF"/>
    <property type="match status" value="1"/>
</dbReference>
<feature type="transmembrane region" description="Helical" evidence="7">
    <location>
        <begin position="307"/>
        <end position="329"/>
    </location>
</feature>
<evidence type="ECO:0000313" key="10">
    <source>
        <dbReference type="Proteomes" id="UP000612585"/>
    </source>
</evidence>
<comment type="subcellular location">
    <subcellularLocation>
        <location evidence="1">Cell membrane</location>
        <topology evidence="1">Multi-pass membrane protein</topology>
    </subcellularLocation>
</comment>
<keyword evidence="5 7" id="KW-0472">Membrane</keyword>
<accession>A0A8J4E4F3</accession>
<evidence type="ECO:0000313" key="9">
    <source>
        <dbReference type="EMBL" id="GIJ61166.1"/>
    </source>
</evidence>
<feature type="transmembrane region" description="Helical" evidence="7">
    <location>
        <begin position="786"/>
        <end position="807"/>
    </location>
</feature>
<sequence length="823" mass="84508">MTRLALRMLRFRPGSAVATLLALAAGVMILMAMGALVESGLRYEPTPVRYAAADIVVANREITVHSKDLDGSDVVSSVRLPEGGTVPADLAERIRAVPGVARAAGDDTVPVVVPSASIVVEGHGWGAAALAPYRIVDGTAPASDTDVAVDRRLGLAPGQRADVLVGGVARTYRVSGVVDGPAPAVFFTDPHAASLFARPGRVSVVGVVVAPGADRGAVLEAVRALATDARVYIGKDRGLIEDSDGLAARELLVQAGGAFGGYVVLLIVFVVAATVGLSVRHRRRDLALLRAIAATPGQVRRMIMAEAALVSLAAVAIGAPAGLLATRFVRRQLVDRGFVPAGFPISDGLAAPVAAAVVVALVALLSALIAARRVTSIRPVEALGEVAVEAQRGGKVRLVFGLVALGGALASSAFTLGAGGQAALAGALGMLYLFVTAVGLLAPWINRTAATVLAPVLRLVWGASGYLATANLKANARGMAAVLTALVLSVGLGGSVWFLQNNLERQTLAQSRDGLIAGHALVAPAGLPPSTVDEVRKTAGVESATAVRRTSVVVKFLDSAEVVGAQAVDATDLASTMDLRVTDGDVADLRGADTVAASSIRASTHGWKVGDRVKLWLGDGTPVTLRLVAIYDRGLGFGDITLTRETVTGHTARNLDDEILIAGDPAGLADRFPGASLVATDGLTRQLADDLAVSAWLNKLLVGVMVGYAALAAANTMVIAALARRRELAVLRLVGVTRRQARRMVNAEQAGLLGVAVLTGATIALVTLALVVRSVTGEPVPYVPPLGWVAVIGGTALLALLTTVLPIGRLLRVPPIEHMGVKE</sequence>
<feature type="transmembrane region" description="Helical" evidence="7">
    <location>
        <begin position="750"/>
        <end position="774"/>
    </location>
</feature>
<evidence type="ECO:0000259" key="8">
    <source>
        <dbReference type="Pfam" id="PF02687"/>
    </source>
</evidence>
<evidence type="ECO:0000256" key="4">
    <source>
        <dbReference type="ARBA" id="ARBA00022989"/>
    </source>
</evidence>
<dbReference type="GO" id="GO:0022857">
    <property type="term" value="F:transmembrane transporter activity"/>
    <property type="evidence" value="ECO:0007669"/>
    <property type="project" value="TreeGrafter"/>
</dbReference>
<reference evidence="9" key="1">
    <citation type="submission" date="2021-01" db="EMBL/GenBank/DDBJ databases">
        <title>Whole genome shotgun sequence of Virgisporangium aurantiacum NBRC 16421.</title>
        <authorList>
            <person name="Komaki H."/>
            <person name="Tamura T."/>
        </authorList>
    </citation>
    <scope>NUCLEOTIDE SEQUENCE</scope>
    <source>
        <strain evidence="9">NBRC 16421</strain>
    </source>
</reference>
<organism evidence="9 10">
    <name type="scientific">Virgisporangium aurantiacum</name>
    <dbReference type="NCBI Taxonomy" id="175570"/>
    <lineage>
        <taxon>Bacteria</taxon>
        <taxon>Bacillati</taxon>
        <taxon>Actinomycetota</taxon>
        <taxon>Actinomycetes</taxon>
        <taxon>Micromonosporales</taxon>
        <taxon>Micromonosporaceae</taxon>
        <taxon>Virgisporangium</taxon>
    </lineage>
</organism>
<dbReference type="RefSeq" id="WP_204005933.1">
    <property type="nucleotide sequence ID" value="NZ_BOPG01000063.1"/>
</dbReference>
<feature type="transmembrane region" description="Helical" evidence="7">
    <location>
        <begin position="422"/>
        <end position="445"/>
    </location>
</feature>
<keyword evidence="4 7" id="KW-1133">Transmembrane helix</keyword>
<feature type="transmembrane region" description="Helical" evidence="7">
    <location>
        <begin position="700"/>
        <end position="723"/>
    </location>
</feature>
<dbReference type="Pfam" id="PF02687">
    <property type="entry name" value="FtsX"/>
    <property type="match status" value="2"/>
</dbReference>
<comment type="caution">
    <text evidence="9">The sequence shown here is derived from an EMBL/GenBank/DDBJ whole genome shotgun (WGS) entry which is preliminary data.</text>
</comment>
<dbReference type="PANTHER" id="PTHR30572">
    <property type="entry name" value="MEMBRANE COMPONENT OF TRANSPORTER-RELATED"/>
    <property type="match status" value="1"/>
</dbReference>
<dbReference type="Proteomes" id="UP000612585">
    <property type="component" value="Unassembled WGS sequence"/>
</dbReference>
<keyword evidence="3 7" id="KW-0812">Transmembrane</keyword>
<feature type="domain" description="ABC3 transporter permease C-terminal" evidence="8">
    <location>
        <begin position="701"/>
        <end position="815"/>
    </location>
</feature>
<protein>
    <submittedName>
        <fullName evidence="9">ABC transporter permease</fullName>
    </submittedName>
</protein>
<feature type="domain" description="ABC3 transporter permease C-terminal" evidence="8">
    <location>
        <begin position="259"/>
        <end position="377"/>
    </location>
</feature>
<evidence type="ECO:0000256" key="5">
    <source>
        <dbReference type="ARBA" id="ARBA00023136"/>
    </source>
</evidence>
<dbReference type="InterPro" id="IPR003838">
    <property type="entry name" value="ABC3_permease_C"/>
</dbReference>
<evidence type="ECO:0000256" key="6">
    <source>
        <dbReference type="ARBA" id="ARBA00038076"/>
    </source>
</evidence>
<dbReference type="AlphaFoldDB" id="A0A8J4E4F3"/>
<feature type="transmembrane region" description="Helical" evidence="7">
    <location>
        <begin position="398"/>
        <end position="416"/>
    </location>
</feature>
<dbReference type="GO" id="GO:0005886">
    <property type="term" value="C:plasma membrane"/>
    <property type="evidence" value="ECO:0007669"/>
    <property type="project" value="UniProtKB-SubCell"/>
</dbReference>
<evidence type="ECO:0000256" key="7">
    <source>
        <dbReference type="SAM" id="Phobius"/>
    </source>
</evidence>
<evidence type="ECO:0000256" key="1">
    <source>
        <dbReference type="ARBA" id="ARBA00004651"/>
    </source>
</evidence>
<keyword evidence="2" id="KW-1003">Cell membrane</keyword>
<dbReference type="InterPro" id="IPR050250">
    <property type="entry name" value="Macrolide_Exporter_MacB"/>
</dbReference>
<evidence type="ECO:0000256" key="2">
    <source>
        <dbReference type="ARBA" id="ARBA00022475"/>
    </source>
</evidence>
<evidence type="ECO:0000256" key="3">
    <source>
        <dbReference type="ARBA" id="ARBA00022692"/>
    </source>
</evidence>
<dbReference type="EMBL" id="BOPG01000063">
    <property type="protein sequence ID" value="GIJ61166.1"/>
    <property type="molecule type" value="Genomic_DNA"/>
</dbReference>
<feature type="transmembrane region" description="Helical" evidence="7">
    <location>
        <begin position="480"/>
        <end position="499"/>
    </location>
</feature>
<feature type="transmembrane region" description="Helical" evidence="7">
    <location>
        <begin position="349"/>
        <end position="371"/>
    </location>
</feature>
<proteinExistence type="inferred from homology"/>
<comment type="similarity">
    <text evidence="6">Belongs to the ABC-4 integral membrane protein family.</text>
</comment>
<feature type="transmembrane region" description="Helical" evidence="7">
    <location>
        <begin position="259"/>
        <end position="279"/>
    </location>
</feature>